<evidence type="ECO:0000313" key="1">
    <source>
        <dbReference type="EMBL" id="KAL0161937.1"/>
    </source>
</evidence>
<feature type="non-terminal residue" evidence="1">
    <location>
        <position position="1"/>
    </location>
</feature>
<dbReference type="EMBL" id="JAMKFB020000021">
    <property type="protein sequence ID" value="KAL0161937.1"/>
    <property type="molecule type" value="Genomic_DNA"/>
</dbReference>
<dbReference type="Proteomes" id="UP001529510">
    <property type="component" value="Unassembled WGS sequence"/>
</dbReference>
<evidence type="ECO:0000313" key="2">
    <source>
        <dbReference type="Proteomes" id="UP001529510"/>
    </source>
</evidence>
<protein>
    <submittedName>
        <fullName evidence="1">Uncharacterized protein</fullName>
    </submittedName>
</protein>
<keyword evidence="2" id="KW-1185">Reference proteome</keyword>
<organism evidence="1 2">
    <name type="scientific">Cirrhinus mrigala</name>
    <name type="common">Mrigala</name>
    <dbReference type="NCBI Taxonomy" id="683832"/>
    <lineage>
        <taxon>Eukaryota</taxon>
        <taxon>Metazoa</taxon>
        <taxon>Chordata</taxon>
        <taxon>Craniata</taxon>
        <taxon>Vertebrata</taxon>
        <taxon>Euteleostomi</taxon>
        <taxon>Actinopterygii</taxon>
        <taxon>Neopterygii</taxon>
        <taxon>Teleostei</taxon>
        <taxon>Ostariophysi</taxon>
        <taxon>Cypriniformes</taxon>
        <taxon>Cyprinidae</taxon>
        <taxon>Labeoninae</taxon>
        <taxon>Labeonini</taxon>
        <taxon>Cirrhinus</taxon>
    </lineage>
</organism>
<gene>
    <name evidence="1" type="ORF">M9458_041333</name>
</gene>
<sequence length="67" mass="7954">KSRSWRRPCTTHCSRIKSSNTENLWTSCRRTSYARPWRNSADRCCVRAENMTVRCCRRGWSCSIKPI</sequence>
<comment type="caution">
    <text evidence="1">The sequence shown here is derived from an EMBL/GenBank/DDBJ whole genome shotgun (WGS) entry which is preliminary data.</text>
</comment>
<name>A0ABD0NKS9_CIRMR</name>
<reference evidence="1 2" key="1">
    <citation type="submission" date="2024-05" db="EMBL/GenBank/DDBJ databases">
        <title>Genome sequencing and assembly of Indian major carp, Cirrhinus mrigala (Hamilton, 1822).</title>
        <authorList>
            <person name="Mohindra V."/>
            <person name="Chowdhury L.M."/>
            <person name="Lal K."/>
            <person name="Jena J.K."/>
        </authorList>
    </citation>
    <scope>NUCLEOTIDE SEQUENCE [LARGE SCALE GENOMIC DNA]</scope>
    <source>
        <strain evidence="1">CM1030</strain>
        <tissue evidence="1">Blood</tissue>
    </source>
</reference>
<accession>A0ABD0NKS9</accession>
<proteinExistence type="predicted"/>
<dbReference type="AlphaFoldDB" id="A0ABD0NKS9"/>
<feature type="non-terminal residue" evidence="1">
    <location>
        <position position="67"/>
    </location>
</feature>